<accession>V3ZGP4</accession>
<feature type="transmembrane region" description="Helical" evidence="1">
    <location>
        <begin position="12"/>
        <end position="31"/>
    </location>
</feature>
<keyword evidence="3" id="KW-1185">Reference proteome</keyword>
<evidence type="ECO:0000313" key="3">
    <source>
        <dbReference type="Proteomes" id="UP000030746"/>
    </source>
</evidence>
<feature type="transmembrane region" description="Helical" evidence="1">
    <location>
        <begin position="102"/>
        <end position="122"/>
    </location>
</feature>
<dbReference type="EMBL" id="KB202444">
    <property type="protein sequence ID" value="ESO90378.1"/>
    <property type="molecule type" value="Genomic_DNA"/>
</dbReference>
<keyword evidence="1" id="KW-0472">Membrane</keyword>
<dbReference type="Proteomes" id="UP000030746">
    <property type="component" value="Unassembled WGS sequence"/>
</dbReference>
<keyword evidence="1" id="KW-0812">Transmembrane</keyword>
<gene>
    <name evidence="2" type="ORF">LOTGIDRAFT_233858</name>
</gene>
<evidence type="ECO:0000256" key="1">
    <source>
        <dbReference type="SAM" id="Phobius"/>
    </source>
</evidence>
<dbReference type="AlphaFoldDB" id="V3ZGP4"/>
<proteinExistence type="predicted"/>
<protein>
    <submittedName>
        <fullName evidence="2">Uncharacterized protein</fullName>
    </submittedName>
</protein>
<dbReference type="GeneID" id="20249378"/>
<evidence type="ECO:0000313" key="2">
    <source>
        <dbReference type="EMBL" id="ESO90378.1"/>
    </source>
</evidence>
<sequence>MAAIGLKTGLATAATGLIMGLAMGLIMGLSIGGTNGMIGKADIATIKQNITTTIFIILVDFFLSEMRRCLYDNISPSANNWRVIAKKYNLKIQKKSTKMMKIVIVMFCLIVAMSAFPIMPFVPPMLNPIINPMANPMINPVAAVANPVFNPIMRMGMGMMF</sequence>
<reference evidence="2 3" key="1">
    <citation type="journal article" date="2013" name="Nature">
        <title>Insights into bilaterian evolution from three spiralian genomes.</title>
        <authorList>
            <person name="Simakov O."/>
            <person name="Marletaz F."/>
            <person name="Cho S.J."/>
            <person name="Edsinger-Gonzales E."/>
            <person name="Havlak P."/>
            <person name="Hellsten U."/>
            <person name="Kuo D.H."/>
            <person name="Larsson T."/>
            <person name="Lv J."/>
            <person name="Arendt D."/>
            <person name="Savage R."/>
            <person name="Osoegawa K."/>
            <person name="de Jong P."/>
            <person name="Grimwood J."/>
            <person name="Chapman J.A."/>
            <person name="Shapiro H."/>
            <person name="Aerts A."/>
            <person name="Otillar R.P."/>
            <person name="Terry A.Y."/>
            <person name="Boore J.L."/>
            <person name="Grigoriev I.V."/>
            <person name="Lindberg D.R."/>
            <person name="Seaver E.C."/>
            <person name="Weisblat D.A."/>
            <person name="Putnam N.H."/>
            <person name="Rokhsar D.S."/>
        </authorList>
    </citation>
    <scope>NUCLEOTIDE SEQUENCE [LARGE SCALE GENOMIC DNA]</scope>
</reference>
<organism evidence="2 3">
    <name type="scientific">Lottia gigantea</name>
    <name type="common">Giant owl limpet</name>
    <dbReference type="NCBI Taxonomy" id="225164"/>
    <lineage>
        <taxon>Eukaryota</taxon>
        <taxon>Metazoa</taxon>
        <taxon>Spiralia</taxon>
        <taxon>Lophotrochozoa</taxon>
        <taxon>Mollusca</taxon>
        <taxon>Gastropoda</taxon>
        <taxon>Patellogastropoda</taxon>
        <taxon>Lottioidea</taxon>
        <taxon>Lottiidae</taxon>
        <taxon>Lottia</taxon>
    </lineage>
</organism>
<dbReference type="OrthoDB" id="6615037at2759"/>
<dbReference type="CTD" id="20249378"/>
<dbReference type="HOGENOM" id="CLU_1645648_0_0_1"/>
<dbReference type="KEGG" id="lgi:LOTGIDRAFT_233858"/>
<keyword evidence="1" id="KW-1133">Transmembrane helix</keyword>
<name>V3ZGP4_LOTGI</name>
<dbReference type="RefSeq" id="XP_009059049.1">
    <property type="nucleotide sequence ID" value="XM_009060801.1"/>
</dbReference>